<name>A0AAV4Y9U3_CAEEX</name>
<gene>
    <name evidence="1" type="ORF">CEXT_498811</name>
</gene>
<protein>
    <submittedName>
        <fullName evidence="1">Uncharacterized protein</fullName>
    </submittedName>
</protein>
<evidence type="ECO:0000313" key="2">
    <source>
        <dbReference type="Proteomes" id="UP001054945"/>
    </source>
</evidence>
<proteinExistence type="predicted"/>
<keyword evidence="2" id="KW-1185">Reference proteome</keyword>
<dbReference type="EMBL" id="BPLR01018982">
    <property type="protein sequence ID" value="GIZ03664.1"/>
    <property type="molecule type" value="Genomic_DNA"/>
</dbReference>
<sequence>MVGLSRVYHKPVVHRREEKDIYFRFWTKFSEKLPVLYPFANLHVNSSFIVSILPSLFVTSKLKLSLEVSLPSNKPRDSFRIKA</sequence>
<dbReference type="AlphaFoldDB" id="A0AAV4Y9U3"/>
<comment type="caution">
    <text evidence="1">The sequence shown here is derived from an EMBL/GenBank/DDBJ whole genome shotgun (WGS) entry which is preliminary data.</text>
</comment>
<dbReference type="Proteomes" id="UP001054945">
    <property type="component" value="Unassembled WGS sequence"/>
</dbReference>
<evidence type="ECO:0000313" key="1">
    <source>
        <dbReference type="EMBL" id="GIZ03664.1"/>
    </source>
</evidence>
<organism evidence="1 2">
    <name type="scientific">Caerostris extrusa</name>
    <name type="common">Bark spider</name>
    <name type="synonym">Caerostris bankana</name>
    <dbReference type="NCBI Taxonomy" id="172846"/>
    <lineage>
        <taxon>Eukaryota</taxon>
        <taxon>Metazoa</taxon>
        <taxon>Ecdysozoa</taxon>
        <taxon>Arthropoda</taxon>
        <taxon>Chelicerata</taxon>
        <taxon>Arachnida</taxon>
        <taxon>Araneae</taxon>
        <taxon>Araneomorphae</taxon>
        <taxon>Entelegynae</taxon>
        <taxon>Araneoidea</taxon>
        <taxon>Araneidae</taxon>
        <taxon>Caerostris</taxon>
    </lineage>
</organism>
<accession>A0AAV4Y9U3</accession>
<reference evidence="1 2" key="1">
    <citation type="submission" date="2021-06" db="EMBL/GenBank/DDBJ databases">
        <title>Caerostris extrusa draft genome.</title>
        <authorList>
            <person name="Kono N."/>
            <person name="Arakawa K."/>
        </authorList>
    </citation>
    <scope>NUCLEOTIDE SEQUENCE [LARGE SCALE GENOMIC DNA]</scope>
</reference>